<gene>
    <name evidence="2" type="ORF">GA842_01870</name>
</gene>
<evidence type="ECO:0000313" key="2">
    <source>
        <dbReference type="EMBL" id="MDV7693643.1"/>
    </source>
</evidence>
<evidence type="ECO:0000256" key="1">
    <source>
        <dbReference type="SAM" id="MobiDB-lite"/>
    </source>
</evidence>
<comment type="caution">
    <text evidence="2">The sequence shown here is derived from an EMBL/GenBank/DDBJ whole genome shotgun (WGS) entry which is preliminary data.</text>
</comment>
<dbReference type="AlphaFoldDB" id="A0AAP5TBP8"/>
<organism evidence="2 3">
    <name type="scientific">Pediococcus parvulus</name>
    <dbReference type="NCBI Taxonomy" id="54062"/>
    <lineage>
        <taxon>Bacteria</taxon>
        <taxon>Bacillati</taxon>
        <taxon>Bacillota</taxon>
        <taxon>Bacilli</taxon>
        <taxon>Lactobacillales</taxon>
        <taxon>Lactobacillaceae</taxon>
        <taxon>Pediococcus</taxon>
    </lineage>
</organism>
<dbReference type="EMBL" id="WERX01000004">
    <property type="protein sequence ID" value="MDV7693643.1"/>
    <property type="molecule type" value="Genomic_DNA"/>
</dbReference>
<feature type="compositionally biased region" description="Basic and acidic residues" evidence="1">
    <location>
        <begin position="102"/>
        <end position="113"/>
    </location>
</feature>
<proteinExistence type="predicted"/>
<feature type="region of interest" description="Disordered" evidence="1">
    <location>
        <begin position="94"/>
        <end position="113"/>
    </location>
</feature>
<dbReference type="Proteomes" id="UP001275867">
    <property type="component" value="Unassembled WGS sequence"/>
</dbReference>
<sequence length="113" mass="13876">MLFILKRTKQFMNSNKYKYEKHYIRPLMTPESVYVFKFGKEDLNNRLIIKYSHTWTGRIKINEIDLRLHKQQHPRIFKRESDLIKYLKQHVNQKAKGRLKTNKIEPDEKKESK</sequence>
<name>A0AAP5TBP8_9LACO</name>
<protein>
    <submittedName>
        <fullName evidence="2">Uncharacterized protein</fullName>
    </submittedName>
</protein>
<reference evidence="2" key="1">
    <citation type="submission" date="2019-10" db="EMBL/GenBank/DDBJ databases">
        <title>Malate fermentation in French cider.</title>
        <authorList>
            <person name="Cousin F.J."/>
            <person name="Medina Fernandez S."/>
            <person name="Misery B."/>
            <person name="Laplace J.-M."/>
            <person name="Cretenet M."/>
        </authorList>
    </citation>
    <scope>NUCLEOTIDE SEQUENCE</scope>
    <source>
        <strain evidence="2">UCMA15901</strain>
    </source>
</reference>
<accession>A0AAP5TBP8</accession>
<evidence type="ECO:0000313" key="3">
    <source>
        <dbReference type="Proteomes" id="UP001275867"/>
    </source>
</evidence>